<dbReference type="PANTHER" id="PTHR36766">
    <property type="entry name" value="PLANT BROAD-SPECTRUM MILDEW RESISTANCE PROTEIN RPW8"/>
    <property type="match status" value="1"/>
</dbReference>
<organism evidence="6 7">
    <name type="scientific">Gossypium arboreum</name>
    <name type="common">Tree cotton</name>
    <name type="synonym">Gossypium nanking</name>
    <dbReference type="NCBI Taxonomy" id="29729"/>
    <lineage>
        <taxon>Eukaryota</taxon>
        <taxon>Viridiplantae</taxon>
        <taxon>Streptophyta</taxon>
        <taxon>Embryophyta</taxon>
        <taxon>Tracheophyta</taxon>
        <taxon>Spermatophyta</taxon>
        <taxon>Magnoliopsida</taxon>
        <taxon>eudicotyledons</taxon>
        <taxon>Gunneridae</taxon>
        <taxon>Pentapetalae</taxon>
        <taxon>rosids</taxon>
        <taxon>malvids</taxon>
        <taxon>Malvales</taxon>
        <taxon>Malvaceae</taxon>
        <taxon>Malvoideae</taxon>
        <taxon>Gossypium</taxon>
    </lineage>
</organism>
<dbReference type="Proteomes" id="UP001358586">
    <property type="component" value="Chromosome 11"/>
</dbReference>
<evidence type="ECO:0000256" key="4">
    <source>
        <dbReference type="ARBA" id="ARBA00022840"/>
    </source>
</evidence>
<evidence type="ECO:0000256" key="3">
    <source>
        <dbReference type="ARBA" id="ARBA00022821"/>
    </source>
</evidence>
<name>A0ABR0N9R5_GOSAR</name>
<dbReference type="Pfam" id="PF18052">
    <property type="entry name" value="Rx_N"/>
    <property type="match status" value="1"/>
</dbReference>
<gene>
    <name evidence="6" type="ORF">PVK06_041985</name>
</gene>
<keyword evidence="3" id="KW-0611">Plant defense</keyword>
<evidence type="ECO:0000313" key="7">
    <source>
        <dbReference type="Proteomes" id="UP001358586"/>
    </source>
</evidence>
<sequence>MAESIAFDIAVELITKLSSFAVSQIGLWWNVKDDLDDLKTTVSTIKAVLLDAEEKSVTNNLVKVWLEKLKDVLYDADDLLDDFSTEALRKDLMGGKKLMKEEGKEVANLVTVFKQGSSKLSPRNLGFYNFKL</sequence>
<proteinExistence type="predicted"/>
<keyword evidence="2" id="KW-0547">Nucleotide-binding</keyword>
<dbReference type="EMBL" id="JARKNE010000011">
    <property type="protein sequence ID" value="KAK5787331.1"/>
    <property type="molecule type" value="Genomic_DNA"/>
</dbReference>
<evidence type="ECO:0000256" key="1">
    <source>
        <dbReference type="ARBA" id="ARBA00022737"/>
    </source>
</evidence>
<keyword evidence="7" id="KW-1185">Reference proteome</keyword>
<accession>A0ABR0N9R5</accession>
<comment type="caution">
    <text evidence="6">The sequence shown here is derived from an EMBL/GenBank/DDBJ whole genome shotgun (WGS) entry which is preliminary data.</text>
</comment>
<dbReference type="Gene3D" id="1.20.5.4130">
    <property type="match status" value="1"/>
</dbReference>
<keyword evidence="4" id="KW-0067">ATP-binding</keyword>
<reference evidence="6 7" key="1">
    <citation type="submission" date="2023-03" db="EMBL/GenBank/DDBJ databases">
        <title>WGS of Gossypium arboreum.</title>
        <authorList>
            <person name="Yu D."/>
        </authorList>
    </citation>
    <scope>NUCLEOTIDE SEQUENCE [LARGE SCALE GENOMIC DNA]</scope>
    <source>
        <tissue evidence="6">Leaf</tissue>
    </source>
</reference>
<dbReference type="InterPro" id="IPR041118">
    <property type="entry name" value="Rx_N"/>
</dbReference>
<evidence type="ECO:0000313" key="6">
    <source>
        <dbReference type="EMBL" id="KAK5787331.1"/>
    </source>
</evidence>
<dbReference type="PANTHER" id="PTHR36766:SF40">
    <property type="entry name" value="DISEASE RESISTANCE PROTEIN RGA3"/>
    <property type="match status" value="1"/>
</dbReference>
<keyword evidence="1" id="KW-0677">Repeat</keyword>
<feature type="domain" description="Disease resistance N-terminal" evidence="5">
    <location>
        <begin position="13"/>
        <end position="96"/>
    </location>
</feature>
<evidence type="ECO:0000259" key="5">
    <source>
        <dbReference type="Pfam" id="PF18052"/>
    </source>
</evidence>
<evidence type="ECO:0000256" key="2">
    <source>
        <dbReference type="ARBA" id="ARBA00022741"/>
    </source>
</evidence>
<protein>
    <recommendedName>
        <fullName evidence="5">Disease resistance N-terminal domain-containing protein</fullName>
    </recommendedName>
</protein>